<keyword evidence="1" id="KW-0812">Transmembrane</keyword>
<organism evidence="2 3">
    <name type="scientific">Oopsacas minuta</name>
    <dbReference type="NCBI Taxonomy" id="111878"/>
    <lineage>
        <taxon>Eukaryota</taxon>
        <taxon>Metazoa</taxon>
        <taxon>Porifera</taxon>
        <taxon>Hexactinellida</taxon>
        <taxon>Hexasterophora</taxon>
        <taxon>Lyssacinosida</taxon>
        <taxon>Leucopsacidae</taxon>
        <taxon>Oopsacas</taxon>
    </lineage>
</organism>
<sequence>MTEPLAKLDQKMEKRMNTIDYSNENAEIDEQQIGTIIYKLNMETEIQTESKSLTRREFNWDSGQVDGRKRDFRPLYSGKKYQSSSSKVLSTAKSIGQAVYTPFNLYSKLLFFWVKTLTGGISKQDLRMKNSRTVFGLITSIYMASMWYGISHTVTVLSISITYSSLLVE</sequence>
<keyword evidence="1" id="KW-0472">Membrane</keyword>
<keyword evidence="1" id="KW-1133">Transmembrane helix</keyword>
<evidence type="ECO:0000256" key="1">
    <source>
        <dbReference type="SAM" id="Phobius"/>
    </source>
</evidence>
<gene>
    <name evidence="2" type="ORF">LOD99_4978</name>
</gene>
<feature type="transmembrane region" description="Helical" evidence="1">
    <location>
        <begin position="133"/>
        <end position="150"/>
    </location>
</feature>
<dbReference type="Proteomes" id="UP001165289">
    <property type="component" value="Unassembled WGS sequence"/>
</dbReference>
<reference evidence="2 3" key="1">
    <citation type="journal article" date="2023" name="BMC Biol.">
        <title>The compact genome of the sponge Oopsacas minuta (Hexactinellida) is lacking key metazoan core genes.</title>
        <authorList>
            <person name="Santini S."/>
            <person name="Schenkelaars Q."/>
            <person name="Jourda C."/>
            <person name="Duchesne M."/>
            <person name="Belahbib H."/>
            <person name="Rocher C."/>
            <person name="Selva M."/>
            <person name="Riesgo A."/>
            <person name="Vervoort M."/>
            <person name="Leys S.P."/>
            <person name="Kodjabachian L."/>
            <person name="Le Bivic A."/>
            <person name="Borchiellini C."/>
            <person name="Claverie J.M."/>
            <person name="Renard E."/>
        </authorList>
    </citation>
    <scope>NUCLEOTIDE SEQUENCE [LARGE SCALE GENOMIC DNA]</scope>
    <source>
        <strain evidence="2">SPO-2</strain>
    </source>
</reference>
<evidence type="ECO:0000313" key="2">
    <source>
        <dbReference type="EMBL" id="KAI6651730.1"/>
    </source>
</evidence>
<protein>
    <submittedName>
        <fullName evidence="2">Uncharacterized protein</fullName>
    </submittedName>
</protein>
<accession>A0AAV7JTG5</accession>
<comment type="caution">
    <text evidence="2">The sequence shown here is derived from an EMBL/GenBank/DDBJ whole genome shotgun (WGS) entry which is preliminary data.</text>
</comment>
<evidence type="ECO:0000313" key="3">
    <source>
        <dbReference type="Proteomes" id="UP001165289"/>
    </source>
</evidence>
<proteinExistence type="predicted"/>
<keyword evidence="3" id="KW-1185">Reference proteome</keyword>
<dbReference type="EMBL" id="JAKMXF010000302">
    <property type="protein sequence ID" value="KAI6651730.1"/>
    <property type="molecule type" value="Genomic_DNA"/>
</dbReference>
<dbReference type="AlphaFoldDB" id="A0AAV7JTG5"/>
<name>A0AAV7JTG5_9METZ</name>